<sequence length="213" mass="22176">MKTDDLIDSLTADLPATPVPTVEVQALRWLALGAVATALIFALFLGFRPALPNALSHPVTAAKTLLPLALAIPALICCLRQAHPGAAPSRARYALWLPPALAAALAVGAYIVTRPGLRFDLFIGSSIDICGRAIVALSVPMLAGLLIALRRGAPVHPTRCGALAGLAAGAFAATIYSLFCTEDSPLFYAVWYSLAIGAVAGLGALLGRMQLRW</sequence>
<dbReference type="KEGG" id="cmag:CBW24_02385"/>
<organism evidence="2 3">
    <name type="scientific">Pacificitalea manganoxidans</name>
    <dbReference type="NCBI Taxonomy" id="1411902"/>
    <lineage>
        <taxon>Bacteria</taxon>
        <taxon>Pseudomonadati</taxon>
        <taxon>Pseudomonadota</taxon>
        <taxon>Alphaproteobacteria</taxon>
        <taxon>Rhodobacterales</taxon>
        <taxon>Paracoccaceae</taxon>
        <taxon>Pacificitalea</taxon>
    </lineage>
</organism>
<feature type="transmembrane region" description="Helical" evidence="1">
    <location>
        <begin position="29"/>
        <end position="47"/>
    </location>
</feature>
<name>A0A291LW87_9RHOB</name>
<evidence type="ECO:0000313" key="2">
    <source>
        <dbReference type="EMBL" id="ATI40961.1"/>
    </source>
</evidence>
<evidence type="ECO:0000313" key="3">
    <source>
        <dbReference type="Proteomes" id="UP000219050"/>
    </source>
</evidence>
<dbReference type="InterPro" id="IPR009495">
    <property type="entry name" value="NrsF"/>
</dbReference>
<dbReference type="AlphaFoldDB" id="A0A291LW87"/>
<keyword evidence="1" id="KW-1133">Transmembrane helix</keyword>
<feature type="transmembrane region" description="Helical" evidence="1">
    <location>
        <begin position="132"/>
        <end position="149"/>
    </location>
</feature>
<dbReference type="EMBL" id="CP021404">
    <property type="protein sequence ID" value="ATI40961.1"/>
    <property type="molecule type" value="Genomic_DNA"/>
</dbReference>
<evidence type="ECO:0000256" key="1">
    <source>
        <dbReference type="SAM" id="Phobius"/>
    </source>
</evidence>
<feature type="transmembrane region" description="Helical" evidence="1">
    <location>
        <begin position="59"/>
        <end position="79"/>
    </location>
</feature>
<dbReference type="Proteomes" id="UP000219050">
    <property type="component" value="Chromosome"/>
</dbReference>
<proteinExistence type="predicted"/>
<accession>A0A291LW87</accession>
<keyword evidence="1" id="KW-0472">Membrane</keyword>
<dbReference type="RefSeq" id="WP_097372563.1">
    <property type="nucleotide sequence ID" value="NZ_CP021404.1"/>
</dbReference>
<keyword evidence="3" id="KW-1185">Reference proteome</keyword>
<evidence type="ECO:0008006" key="4">
    <source>
        <dbReference type="Google" id="ProtNLM"/>
    </source>
</evidence>
<reference evidence="2 3" key="1">
    <citation type="submission" date="2017-05" db="EMBL/GenBank/DDBJ databases">
        <title>Comparative genomic and metabolic analysis of manganese-oxidizing mechanisms in Celeribater manganoxidans DY25T: its adaption to the environment of polymetallic nodule.</title>
        <authorList>
            <person name="Wang X."/>
        </authorList>
    </citation>
    <scope>NUCLEOTIDE SEQUENCE [LARGE SCALE GENOMIC DNA]</scope>
    <source>
        <strain evidence="2 3">DY25</strain>
    </source>
</reference>
<protein>
    <recommendedName>
        <fullName evidence="4">DUF1109 domain-containing protein</fullName>
    </recommendedName>
</protein>
<feature type="transmembrane region" description="Helical" evidence="1">
    <location>
        <begin position="161"/>
        <end position="179"/>
    </location>
</feature>
<keyword evidence="1" id="KW-0812">Transmembrane</keyword>
<dbReference type="Pfam" id="PF06532">
    <property type="entry name" value="NrsF"/>
    <property type="match status" value="1"/>
</dbReference>
<feature type="transmembrane region" description="Helical" evidence="1">
    <location>
        <begin position="185"/>
        <end position="207"/>
    </location>
</feature>
<dbReference type="OrthoDB" id="7764375at2"/>
<gene>
    <name evidence="2" type="ORF">CBW24_02385</name>
</gene>
<feature type="transmembrane region" description="Helical" evidence="1">
    <location>
        <begin position="91"/>
        <end position="112"/>
    </location>
</feature>